<dbReference type="EMBL" id="AE000513">
    <property type="protein sequence ID" value="AAF11748.1"/>
    <property type="molecule type" value="Genomic_DNA"/>
</dbReference>
<dbReference type="Gene3D" id="3.30.950.30">
    <property type="entry name" value="Schlafen, AAA domain"/>
    <property type="match status" value="1"/>
</dbReference>
<dbReference type="SUPFAM" id="SSF46785">
    <property type="entry name" value="Winged helix' DNA-binding domain"/>
    <property type="match status" value="2"/>
</dbReference>
<evidence type="ECO:0000313" key="2">
    <source>
        <dbReference type="EMBL" id="AAF11748.1"/>
    </source>
</evidence>
<dbReference type="Pfam" id="PF13749">
    <property type="entry name" value="HATPase_c_4"/>
    <property type="match status" value="1"/>
</dbReference>
<keyword evidence="3" id="KW-1185">Reference proteome</keyword>
<accession>Q9RSC6</accession>
<dbReference type="AlphaFoldDB" id="Q9RSC6"/>
<dbReference type="Proteomes" id="UP000002524">
    <property type="component" value="Chromosome 1"/>
</dbReference>
<dbReference type="PANTHER" id="PTHR30595">
    <property type="entry name" value="GLPR-RELATED TRANSCRIPTIONAL REPRESSOR"/>
    <property type="match status" value="1"/>
</dbReference>
<evidence type="ECO:0000313" key="3">
    <source>
        <dbReference type="Proteomes" id="UP000002524"/>
    </source>
</evidence>
<dbReference type="GO" id="GO:0004386">
    <property type="term" value="F:helicase activity"/>
    <property type="evidence" value="ECO:0007669"/>
    <property type="project" value="UniProtKB-KW"/>
</dbReference>
<dbReference type="PATRIC" id="fig|243230.17.peg.2424"/>
<dbReference type="KEGG" id="dra:DR_2199"/>
<dbReference type="OrthoDB" id="9807907at2"/>
<feature type="compositionally biased region" description="Low complexity" evidence="1">
    <location>
        <begin position="499"/>
        <end position="518"/>
    </location>
</feature>
<dbReference type="InParanoid" id="Q9RSC6"/>
<dbReference type="InterPro" id="IPR036388">
    <property type="entry name" value="WH-like_DNA-bd_sf"/>
</dbReference>
<protein>
    <submittedName>
        <fullName evidence="2">ATP-dependent DNA helicase RecG-related protein</fullName>
    </submittedName>
</protein>
<keyword evidence="2" id="KW-0067">ATP-binding</keyword>
<dbReference type="PANTHER" id="PTHR30595:SF6">
    <property type="entry name" value="SCHLAFEN ALBA-2 DOMAIN-CONTAINING PROTEIN"/>
    <property type="match status" value="1"/>
</dbReference>
<keyword evidence="2" id="KW-0547">Nucleotide-binding</keyword>
<dbReference type="InterPro" id="IPR038475">
    <property type="entry name" value="RecG_C_sf"/>
</dbReference>
<name>Q9RSC6_DEIRA</name>
<dbReference type="InterPro" id="IPR036390">
    <property type="entry name" value="WH_DNA-bd_sf"/>
</dbReference>
<dbReference type="InterPro" id="IPR038461">
    <property type="entry name" value="Schlafen_AlbA_2_dom_sf"/>
</dbReference>
<dbReference type="PaxDb" id="243230-DR_2199"/>
<dbReference type="RefSeq" id="WP_010888829.1">
    <property type="nucleotide sequence ID" value="NC_001263.1"/>
</dbReference>
<dbReference type="EnsemblBacteria" id="AAF11748">
    <property type="protein sequence ID" value="AAF11748"/>
    <property type="gene ID" value="DR_2199"/>
</dbReference>
<dbReference type="HOGENOM" id="CLU_024970_7_1_0"/>
<proteinExistence type="predicted"/>
<feature type="region of interest" description="Disordered" evidence="1">
    <location>
        <begin position="499"/>
        <end position="528"/>
    </location>
</feature>
<dbReference type="PIR" id="F75302">
    <property type="entry name" value="F75302"/>
</dbReference>
<dbReference type="STRING" id="243230.DR_2199"/>
<gene>
    <name evidence="2" type="ordered locus">DR_2199</name>
</gene>
<dbReference type="GeneID" id="69518446"/>
<reference evidence="2 3" key="1">
    <citation type="journal article" date="1999" name="Science">
        <title>Genome sequence of the radioresistant bacterium Deinococcus radiodurans R1.</title>
        <authorList>
            <person name="White O."/>
            <person name="Eisen J.A."/>
            <person name="Heidelberg J.F."/>
            <person name="Hickey E.K."/>
            <person name="Peterson J.D."/>
            <person name="Dodson R.J."/>
            <person name="Haft D.H."/>
            <person name="Gwinn M.L."/>
            <person name="Nelson W.C."/>
            <person name="Richardson D.L."/>
            <person name="Moffat K.S."/>
            <person name="Qin H."/>
            <person name="Jiang L."/>
            <person name="Pamphile W."/>
            <person name="Crosby M."/>
            <person name="Shen M."/>
            <person name="Vamathevan J.J."/>
            <person name="Lam P."/>
            <person name="McDonald L."/>
            <person name="Utterback T."/>
            <person name="Zalewski C."/>
            <person name="Makarova K.S."/>
            <person name="Aravind L."/>
            <person name="Daly M.J."/>
            <person name="Minton K.W."/>
            <person name="Fleischmann R.D."/>
            <person name="Ketchum K.A."/>
            <person name="Nelson K.E."/>
            <person name="Salzberg S."/>
            <person name="Smith H.O."/>
            <person name="Venter J.C."/>
            <person name="Fraser C.M."/>
        </authorList>
    </citation>
    <scope>NUCLEOTIDE SEQUENCE [LARGE SCALE GENOMIC DNA]</scope>
    <source>
        <strain evidence="3">ATCC 13939 / DSM 20539 / JCM 16871 / LMG 4051 / NBRC 15346 / NCIMB 9279 / R1 / VKM B-1422</strain>
    </source>
</reference>
<dbReference type="eggNOG" id="COG2865">
    <property type="taxonomic scope" value="Bacteria"/>
</dbReference>
<keyword evidence="2" id="KW-0378">Hydrolase</keyword>
<sequence>MTTEPAQALSPLGVLPPAGPTCVHLPLNVTPQELARYAVGLANARGGTVMVGVDVVGQEHAERDAGELHPLMITHAIFELSGGRLTVNVQHHRVPGGARVLTVFVPQAPYVLAAPDGAVMAWDGAHLVPVLPGEGEPVADRDYTAVVPPDASLADLDPAEVARLRLLGRRIDAANLPDLDFLQELGLLVPSGGALRPTLAAILLAGTDAALRAHLPQAEVCYFHHQANDVEFQFREDLRRPIPSLLLRLSELIQARNRFTPVQVGLFRVEVWDHDESVYREALLNALTHRDYTLRDVVHVHHYPDRLEIMNPGGFPGGITPGNILRHQPKRRNPLLAGVLARLGLVEQAGVGVDKMFSLMLRHGKEPPEYVNYPDAVTLTLHGSAFDSDFVRFVARKQEELPQLSLDMLIVLSLLSREGEAPRAQLARALQLPEDRTPRLLRQMEDLALITRAGIGRGIAYHLAPDVAAALGQEKQRGLSALPGLPEPAERPTLLAPPAAVAPAPAPAAPRRVSEPAPTSHAGPSPSETRAIALALARERGRVRNADLREVCGLTNQQAWRALRSLVNAGLLRRLGSGTRDAYYELGEGAGRREEG</sequence>
<dbReference type="Gene3D" id="1.10.10.10">
    <property type="entry name" value="Winged helix-like DNA-binding domain superfamily/Winged helix DNA-binding domain"/>
    <property type="match status" value="1"/>
</dbReference>
<organism evidence="2 3">
    <name type="scientific">Deinococcus radiodurans (strain ATCC 13939 / DSM 20539 / JCM 16871 / CCUG 27074 / LMG 4051 / NBRC 15346 / NCIMB 9279 / VKM B-1422 / R1)</name>
    <dbReference type="NCBI Taxonomy" id="243230"/>
    <lineage>
        <taxon>Bacteria</taxon>
        <taxon>Thermotogati</taxon>
        <taxon>Deinococcota</taxon>
        <taxon>Deinococci</taxon>
        <taxon>Deinococcales</taxon>
        <taxon>Deinococcaceae</taxon>
        <taxon>Deinococcus</taxon>
    </lineage>
</organism>
<evidence type="ECO:0000256" key="1">
    <source>
        <dbReference type="SAM" id="MobiDB-lite"/>
    </source>
</evidence>
<keyword evidence="2" id="KW-0347">Helicase</keyword>
<dbReference type="eggNOG" id="COG2512">
    <property type="taxonomic scope" value="Bacteria"/>
</dbReference>
<dbReference type="Gene3D" id="3.30.565.60">
    <property type="match status" value="1"/>
</dbReference>